<evidence type="ECO:0000256" key="8">
    <source>
        <dbReference type="ARBA" id="ARBA00031941"/>
    </source>
</evidence>
<dbReference type="InterPro" id="IPR005612">
    <property type="entry name" value="CCAAT-binding_factor"/>
</dbReference>
<dbReference type="InterPro" id="IPR016024">
    <property type="entry name" value="ARM-type_fold"/>
</dbReference>
<dbReference type="EMBL" id="CAIIXF020000008">
    <property type="protein sequence ID" value="CAH1791855.1"/>
    <property type="molecule type" value="Genomic_DNA"/>
</dbReference>
<evidence type="ECO:0000256" key="7">
    <source>
        <dbReference type="ARBA" id="ARBA00023242"/>
    </source>
</evidence>
<dbReference type="OrthoDB" id="28947at2759"/>
<feature type="compositionally biased region" description="Basic and acidic residues" evidence="11">
    <location>
        <begin position="635"/>
        <end position="660"/>
    </location>
</feature>
<dbReference type="PANTHER" id="PTHR12048:SF0">
    <property type="entry name" value="CCAAT_ENHANCER-BINDING PROTEIN ZETA"/>
    <property type="match status" value="1"/>
</dbReference>
<evidence type="ECO:0000313" key="14">
    <source>
        <dbReference type="Proteomes" id="UP000749559"/>
    </source>
</evidence>
<keyword evidence="4" id="KW-0805">Transcription regulation</keyword>
<dbReference type="InterPro" id="IPR040155">
    <property type="entry name" value="CEBPZ/Mak21-like"/>
</dbReference>
<feature type="compositionally biased region" description="Acidic residues" evidence="11">
    <location>
        <begin position="878"/>
        <end position="911"/>
    </location>
</feature>
<evidence type="ECO:0000256" key="5">
    <source>
        <dbReference type="ARBA" id="ARBA00023159"/>
    </source>
</evidence>
<keyword evidence="5" id="KW-0010">Activator</keyword>
<feature type="compositionally biased region" description="Acidic residues" evidence="11">
    <location>
        <begin position="929"/>
        <end position="946"/>
    </location>
</feature>
<keyword evidence="14" id="KW-1185">Reference proteome</keyword>
<evidence type="ECO:0000256" key="10">
    <source>
        <dbReference type="ARBA" id="ARBA00073389"/>
    </source>
</evidence>
<dbReference type="Proteomes" id="UP000749559">
    <property type="component" value="Unassembled WGS sequence"/>
</dbReference>
<accession>A0A8J1U5A5</accession>
<organism evidence="13 14">
    <name type="scientific">Owenia fusiformis</name>
    <name type="common">Polychaete worm</name>
    <dbReference type="NCBI Taxonomy" id="6347"/>
    <lineage>
        <taxon>Eukaryota</taxon>
        <taxon>Metazoa</taxon>
        <taxon>Spiralia</taxon>
        <taxon>Lophotrochozoa</taxon>
        <taxon>Annelida</taxon>
        <taxon>Polychaeta</taxon>
        <taxon>Sedentaria</taxon>
        <taxon>Canalipalpata</taxon>
        <taxon>Sabellida</taxon>
        <taxon>Oweniida</taxon>
        <taxon>Oweniidae</taxon>
        <taxon>Owenia</taxon>
    </lineage>
</organism>
<reference evidence="13" key="1">
    <citation type="submission" date="2022-03" db="EMBL/GenBank/DDBJ databases">
        <authorList>
            <person name="Martin C."/>
        </authorList>
    </citation>
    <scope>NUCLEOTIDE SEQUENCE</scope>
</reference>
<evidence type="ECO:0000313" key="13">
    <source>
        <dbReference type="EMBL" id="CAH1791855.1"/>
    </source>
</evidence>
<keyword evidence="6" id="KW-0804">Transcription</keyword>
<dbReference type="SUPFAM" id="SSF48371">
    <property type="entry name" value="ARM repeat"/>
    <property type="match status" value="1"/>
</dbReference>
<feature type="compositionally biased region" description="Basic residues" evidence="11">
    <location>
        <begin position="1034"/>
        <end position="1055"/>
    </location>
</feature>
<feature type="non-terminal residue" evidence="13">
    <location>
        <position position="1"/>
    </location>
</feature>
<protein>
    <recommendedName>
        <fullName evidence="10">CCAAT/enhancer-binding protein zeta</fullName>
    </recommendedName>
    <alternativeName>
        <fullName evidence="8">CCAAT-box-binding transcription factor</fullName>
    </alternativeName>
</protein>
<comment type="subcellular location">
    <subcellularLocation>
        <location evidence="1">Nucleus</location>
    </subcellularLocation>
</comment>
<feature type="region of interest" description="Disordered" evidence="11">
    <location>
        <begin position="74"/>
        <end position="157"/>
    </location>
</feature>
<comment type="function">
    <text evidence="9">Stimulates transcription from the HSP70 promoter.</text>
</comment>
<evidence type="ECO:0000256" key="6">
    <source>
        <dbReference type="ARBA" id="ARBA00023163"/>
    </source>
</evidence>
<feature type="compositionally biased region" description="Basic residues" evidence="11">
    <location>
        <begin position="122"/>
        <end position="133"/>
    </location>
</feature>
<evidence type="ECO:0000256" key="1">
    <source>
        <dbReference type="ARBA" id="ARBA00004123"/>
    </source>
</evidence>
<feature type="compositionally biased region" description="Basic and acidic residues" evidence="11">
    <location>
        <begin position="79"/>
        <end position="121"/>
    </location>
</feature>
<gene>
    <name evidence="13" type="ORF">OFUS_LOCUS16896</name>
</gene>
<feature type="compositionally biased region" description="Basic and acidic residues" evidence="11">
    <location>
        <begin position="1017"/>
        <end position="1033"/>
    </location>
</feature>
<evidence type="ECO:0000256" key="3">
    <source>
        <dbReference type="ARBA" id="ARBA00022553"/>
    </source>
</evidence>
<proteinExistence type="inferred from homology"/>
<feature type="domain" description="CCAAT-binding factor" evidence="12">
    <location>
        <begin position="525"/>
        <end position="725"/>
    </location>
</feature>
<dbReference type="Pfam" id="PF03914">
    <property type="entry name" value="CBF"/>
    <property type="match status" value="1"/>
</dbReference>
<keyword evidence="3" id="KW-0597">Phosphoprotein</keyword>
<feature type="region of interest" description="Disordered" evidence="11">
    <location>
        <begin position="628"/>
        <end position="670"/>
    </location>
</feature>
<dbReference type="FunFam" id="1.25.10.10:FF:000805">
    <property type="entry name" value="Similar to transcription factor CBF/MAK21"/>
    <property type="match status" value="1"/>
</dbReference>
<feature type="compositionally biased region" description="Basic and acidic residues" evidence="11">
    <location>
        <begin position="134"/>
        <end position="151"/>
    </location>
</feature>
<feature type="region of interest" description="Disordered" evidence="11">
    <location>
        <begin position="864"/>
        <end position="976"/>
    </location>
</feature>
<comment type="caution">
    <text evidence="13">The sequence shown here is derived from an EMBL/GenBank/DDBJ whole genome shotgun (WGS) entry which is preliminary data.</text>
</comment>
<evidence type="ECO:0000256" key="2">
    <source>
        <dbReference type="ARBA" id="ARBA00007797"/>
    </source>
</evidence>
<sequence length="1055" mass="120112">GSSMEKQKKIKKPKSKETSDVFSLKNVTDLGGNKLDYQLCENIDDDTEVYDNTTDAFETEPIHRSEIAELINELGLAKYRPEKDEIPEKKEKIKLAERPLTDEERQQDQEEQDKKHAESLGKKKKETKNKFKKKAAEHVDADDESIQHDEVSSTTHTHGLVLAGAKVYSDRHIPRKYTLVKQGDWLENLNPSDPKSFPKLPVYVVTELEKFAVRLLAEEVNLYSKGKEKEKRSDTRWMKTVASSGTLTDKLAALTVLFQDSPVHNLASLDKLISMVNMKGKRECLLAVDTLKEVFINDLLPEDRKLHTFDQHPLSLLEDLSSGNRDSRDRRLLMWYFEAQLKDKYSTFVHALESISHDTISATKKKAIGTMFELLSSNPEQEKILLSMLVNKLGDPDRKLASQAAHFLTKLVAKHPNMTFVVVLDVERLLYRPNISVKAQYYAICFLNQLILSEDDKELAARLIKVYFSFFKYFVKKGEVDGKMLSSLLTGVNRAYPYAKGGKLNIDEELNTLYKVVHIVNFNTSIQALMLLYQVMDSNEAISDRYYTALYRKLIDPGLKNSSKQPMFLNLLYKSLKKDISEKRLVAFIKRLLQVCAIQTPSFICGALLLLSEVLTSKKGIVSVEQVGEESDEEEHFHDAPDDTKYNSDSDDDVKPDIKPDITGGVSQHTPSWVHRNNYAGGVKKVIEHYDPYHRNPLYSLADRECIWELEKLETHFHPSVAMFAQAVMKGESIQYTSDPLQDFTLIKFLDRFVYRNPKKKLADSVSVMRRKEIDVKGVKALAVNSDKFLETTEEKIPVDEKFFHRYFSQVAAKKKSKKADDEDSDAGSISDDEFDEYLGNLEQNVDERGDMLGDLGYDFASDMGKKQNKKKSKANESSDEDDDEIDEDDASDLEDDDLSEEEPDFGDGDFGDAFASDASDEDGKNDVEFDEEDVAFSDDDDELGEVDFSKDKKAKKRSQEGPLESMRGKKRKSDGAGLFAAAEEFADMMDDNAGAKFDMGGGDAMSNKDNASAKQLKWELERDRKMRGADWRQKKRSKKPFRPGQKKQQKGKRR</sequence>
<dbReference type="AlphaFoldDB" id="A0A8J1U5A5"/>
<comment type="similarity">
    <text evidence="2">Belongs to the CBF/MAK21 family.</text>
</comment>
<dbReference type="GO" id="GO:0005634">
    <property type="term" value="C:nucleus"/>
    <property type="evidence" value="ECO:0007669"/>
    <property type="project" value="UniProtKB-SubCell"/>
</dbReference>
<evidence type="ECO:0000259" key="12">
    <source>
        <dbReference type="Pfam" id="PF03914"/>
    </source>
</evidence>
<keyword evidence="7" id="KW-0539">Nucleus</keyword>
<name>A0A8J1U5A5_OWEFU</name>
<evidence type="ECO:0000256" key="11">
    <source>
        <dbReference type="SAM" id="MobiDB-lite"/>
    </source>
</evidence>
<evidence type="ECO:0000256" key="9">
    <source>
        <dbReference type="ARBA" id="ARBA00058879"/>
    </source>
</evidence>
<evidence type="ECO:0000256" key="4">
    <source>
        <dbReference type="ARBA" id="ARBA00023015"/>
    </source>
</evidence>
<feature type="region of interest" description="Disordered" evidence="11">
    <location>
        <begin position="999"/>
        <end position="1055"/>
    </location>
</feature>
<dbReference type="PANTHER" id="PTHR12048">
    <property type="entry name" value="CCAAT-BINDING FACTOR-RELATED"/>
    <property type="match status" value="1"/>
</dbReference>